<organism evidence="3 4">
    <name type="scientific">Acanthocheilonema viteae</name>
    <name type="common">Filarial nematode worm</name>
    <name type="synonym">Dipetalonema viteae</name>
    <dbReference type="NCBI Taxonomy" id="6277"/>
    <lineage>
        <taxon>Eukaryota</taxon>
        <taxon>Metazoa</taxon>
        <taxon>Ecdysozoa</taxon>
        <taxon>Nematoda</taxon>
        <taxon>Chromadorea</taxon>
        <taxon>Rhabditida</taxon>
        <taxon>Spirurina</taxon>
        <taxon>Spiruromorpha</taxon>
        <taxon>Filarioidea</taxon>
        <taxon>Onchocercidae</taxon>
        <taxon>Acanthocheilonema</taxon>
    </lineage>
</organism>
<dbReference type="InterPro" id="IPR024096">
    <property type="entry name" value="NO_sig/Golgi_transp_ligand-bd"/>
</dbReference>
<dbReference type="OrthoDB" id="941624at2759"/>
<dbReference type="CDD" id="cd14944">
    <property type="entry name" value="TRAPPC6A_Trs33"/>
    <property type="match status" value="1"/>
</dbReference>
<proteinExistence type="inferred from homology"/>
<evidence type="ECO:0000256" key="2">
    <source>
        <dbReference type="ARBA" id="ARBA00006218"/>
    </source>
</evidence>
<reference evidence="3 4" key="1">
    <citation type="submission" date="2018-08" db="EMBL/GenBank/DDBJ databases">
        <authorList>
            <person name="Laetsch R D."/>
            <person name="Stevens L."/>
            <person name="Kumar S."/>
            <person name="Blaxter L. M."/>
        </authorList>
    </citation>
    <scope>NUCLEOTIDE SEQUENCE [LARGE SCALE GENOMIC DNA]</scope>
</reference>
<sequence>MNSLISLPYFPFEFLHAEIIQYEKQREAEQIEKRKSWIAQMRNNPQMEMSLLDEQVKSVKQVFIQGNAETRLEALGYRVGFVLVEKIAKDLPRMVTELERMKFLCKEFWTTIFSRQVDNLRTNHQGIYVIQDSKFFILTNFAEGKQHVEESAIYLAFPCGIIRGALYNLGITCLVTSSVENVPAVKFHIHMQQKS</sequence>
<dbReference type="EMBL" id="UPTC01000043">
    <property type="protein sequence ID" value="VBB25817.1"/>
    <property type="molecule type" value="Genomic_DNA"/>
</dbReference>
<dbReference type="PANTHER" id="PTHR12817:SF0">
    <property type="entry name" value="GEO08327P1"/>
    <property type="match status" value="1"/>
</dbReference>
<evidence type="ECO:0008006" key="5">
    <source>
        <dbReference type="Google" id="ProtNLM"/>
    </source>
</evidence>
<dbReference type="Gene3D" id="3.30.1380.20">
    <property type="entry name" value="Trafficking protein particle complex subunit 3"/>
    <property type="match status" value="1"/>
</dbReference>
<gene>
    <name evidence="3" type="ORF">NAV_LOCUS647</name>
</gene>
<dbReference type="Proteomes" id="UP000276991">
    <property type="component" value="Unassembled WGS sequence"/>
</dbReference>
<dbReference type="GO" id="GO:0005802">
    <property type="term" value="C:trans-Golgi network"/>
    <property type="evidence" value="ECO:0007669"/>
    <property type="project" value="TreeGrafter"/>
</dbReference>
<dbReference type="SUPFAM" id="SSF111126">
    <property type="entry name" value="Ligand-binding domain in the NO signalling and Golgi transport"/>
    <property type="match status" value="1"/>
</dbReference>
<dbReference type="GO" id="GO:0006888">
    <property type="term" value="P:endoplasmic reticulum to Golgi vesicle-mediated transport"/>
    <property type="evidence" value="ECO:0007669"/>
    <property type="project" value="TreeGrafter"/>
</dbReference>
<dbReference type="InterPro" id="IPR007194">
    <property type="entry name" value="TRAPP_component"/>
</dbReference>
<accession>A0A498S253</accession>
<name>A0A498S253_ACAVI</name>
<comment type="similarity">
    <text evidence="2">Belongs to the TRAPP small subunits family. BET3 subfamily.</text>
</comment>
<evidence type="ECO:0000313" key="3">
    <source>
        <dbReference type="EMBL" id="VBB25817.1"/>
    </source>
</evidence>
<dbReference type="InterPro" id="IPR037992">
    <property type="entry name" value="TRAPPC6/Trs33"/>
</dbReference>
<dbReference type="GO" id="GO:0005801">
    <property type="term" value="C:cis-Golgi network"/>
    <property type="evidence" value="ECO:0007669"/>
    <property type="project" value="TreeGrafter"/>
</dbReference>
<dbReference type="AlphaFoldDB" id="A0A498S253"/>
<keyword evidence="4" id="KW-1185">Reference proteome</keyword>
<dbReference type="PANTHER" id="PTHR12817">
    <property type="entry name" value="TRAFFICKING PROTEIN PARTICLE COMPLEX SUBUNIT 6B"/>
    <property type="match status" value="1"/>
</dbReference>
<dbReference type="GO" id="GO:0030008">
    <property type="term" value="C:TRAPP complex"/>
    <property type="evidence" value="ECO:0007669"/>
    <property type="project" value="TreeGrafter"/>
</dbReference>
<dbReference type="STRING" id="6277.A0A498S253"/>
<comment type="subcellular location">
    <subcellularLocation>
        <location evidence="1">Golgi apparatus</location>
        <location evidence="1">cis-Golgi network</location>
    </subcellularLocation>
</comment>
<dbReference type="Pfam" id="PF04051">
    <property type="entry name" value="TRAPP"/>
    <property type="match status" value="1"/>
</dbReference>
<evidence type="ECO:0000256" key="1">
    <source>
        <dbReference type="ARBA" id="ARBA00004222"/>
    </source>
</evidence>
<evidence type="ECO:0000313" key="4">
    <source>
        <dbReference type="Proteomes" id="UP000276991"/>
    </source>
</evidence>
<protein>
    <recommendedName>
        <fullName evidence="5">Trafficking protein particle complex subunit 6B</fullName>
    </recommendedName>
</protein>